<dbReference type="Proteomes" id="UP000242254">
    <property type="component" value="Unassembled WGS sequence"/>
</dbReference>
<feature type="region of interest" description="Disordered" evidence="1">
    <location>
        <begin position="65"/>
        <end position="94"/>
    </location>
</feature>
<evidence type="ECO:0000313" key="3">
    <source>
        <dbReference type="Proteomes" id="UP000242254"/>
    </source>
</evidence>
<evidence type="ECO:0000256" key="1">
    <source>
        <dbReference type="SAM" id="MobiDB-lite"/>
    </source>
</evidence>
<dbReference type="EMBL" id="KZ303846">
    <property type="protein sequence ID" value="PHZ14171.1"/>
    <property type="molecule type" value="Genomic_DNA"/>
</dbReference>
<name>A0A2G4SZJ1_RHIZD</name>
<protein>
    <submittedName>
        <fullName evidence="2">Uncharacterized protein</fullName>
    </submittedName>
</protein>
<reference evidence="2 3" key="1">
    <citation type="journal article" date="2016" name="Proc. Natl. Acad. Sci. U.S.A.">
        <title>Lipid metabolic changes in an early divergent fungus govern the establishment of a mutualistic symbiosis with endobacteria.</title>
        <authorList>
            <person name="Lastovetsky O.A."/>
            <person name="Gaspar M.L."/>
            <person name="Mondo S.J."/>
            <person name="LaButti K.M."/>
            <person name="Sandor L."/>
            <person name="Grigoriev I.V."/>
            <person name="Henry S.A."/>
            <person name="Pawlowska T.E."/>
        </authorList>
    </citation>
    <scope>NUCLEOTIDE SEQUENCE [LARGE SCALE GENOMIC DNA]</scope>
    <source>
        <strain evidence="2 3">ATCC 52813</strain>
    </source>
</reference>
<organism evidence="2 3">
    <name type="scientific">Rhizopus microsporus ATCC 52813</name>
    <dbReference type="NCBI Taxonomy" id="1340429"/>
    <lineage>
        <taxon>Eukaryota</taxon>
        <taxon>Fungi</taxon>
        <taxon>Fungi incertae sedis</taxon>
        <taxon>Mucoromycota</taxon>
        <taxon>Mucoromycotina</taxon>
        <taxon>Mucoromycetes</taxon>
        <taxon>Mucorales</taxon>
        <taxon>Mucorineae</taxon>
        <taxon>Rhizopodaceae</taxon>
        <taxon>Rhizopus</taxon>
    </lineage>
</organism>
<evidence type="ECO:0000313" key="2">
    <source>
        <dbReference type="EMBL" id="PHZ14171.1"/>
    </source>
</evidence>
<dbReference type="AlphaFoldDB" id="A0A2G4SZJ1"/>
<accession>A0A2G4SZJ1</accession>
<proteinExistence type="predicted"/>
<dbReference type="RefSeq" id="XP_023467879.1">
    <property type="nucleotide sequence ID" value="XM_023614463.1"/>
</dbReference>
<sequence length="247" mass="27173">MDIPSASSMDQRLFEELDHFLRATIPCPSMEHDTAHLAAVDPATPTVDTHHAQLAFRSVVFTGSSIGAPTPSGPPSRESGKRHRSASPQEEPQLEYASVEHLAKCLKHSSLSSSTLAIISPTASSTRPQYHFRQQNYATMCSARQLNYHDPFPQQIINYLAGLHTTHSLKLSTLATYSNSILALFSVKDQQAIKHSEPYMAFFKALKAKTILPLRHWSYDVAPAISYIVSLGPTNDLSDDLLTAETA</sequence>
<dbReference type="GeneID" id="35445452"/>
<gene>
    <name evidence="2" type="ORF">RHIMIDRAFT_304993</name>
</gene>
<keyword evidence="3" id="KW-1185">Reference proteome</keyword>
<dbReference type="STRING" id="1340429.A0A2G4SZJ1"/>